<feature type="transmembrane region" description="Helical" evidence="1">
    <location>
        <begin position="101"/>
        <end position="123"/>
    </location>
</feature>
<feature type="transmembrane region" description="Helical" evidence="1">
    <location>
        <begin position="129"/>
        <end position="147"/>
    </location>
</feature>
<dbReference type="AlphaFoldDB" id="A0A284RR58"/>
<evidence type="ECO:0000313" key="3">
    <source>
        <dbReference type="Proteomes" id="UP000219338"/>
    </source>
</evidence>
<keyword evidence="1" id="KW-1133">Transmembrane helix</keyword>
<protein>
    <submittedName>
        <fullName evidence="2">Uncharacterized protein</fullName>
    </submittedName>
</protein>
<gene>
    <name evidence="2" type="ORF">ARMOST_14665</name>
</gene>
<evidence type="ECO:0000313" key="2">
    <source>
        <dbReference type="EMBL" id="SJL11262.1"/>
    </source>
</evidence>
<proteinExistence type="predicted"/>
<dbReference type="Proteomes" id="UP000219338">
    <property type="component" value="Unassembled WGS sequence"/>
</dbReference>
<organism evidence="2 3">
    <name type="scientific">Armillaria ostoyae</name>
    <name type="common">Armillaria root rot fungus</name>
    <dbReference type="NCBI Taxonomy" id="47428"/>
    <lineage>
        <taxon>Eukaryota</taxon>
        <taxon>Fungi</taxon>
        <taxon>Dikarya</taxon>
        <taxon>Basidiomycota</taxon>
        <taxon>Agaricomycotina</taxon>
        <taxon>Agaricomycetes</taxon>
        <taxon>Agaricomycetidae</taxon>
        <taxon>Agaricales</taxon>
        <taxon>Marasmiineae</taxon>
        <taxon>Physalacriaceae</taxon>
        <taxon>Armillaria</taxon>
    </lineage>
</organism>
<reference evidence="3" key="1">
    <citation type="journal article" date="2017" name="Nat. Ecol. Evol.">
        <title>Genome expansion and lineage-specific genetic innovations in the forest pathogenic fungi Armillaria.</title>
        <authorList>
            <person name="Sipos G."/>
            <person name="Prasanna A.N."/>
            <person name="Walter M.C."/>
            <person name="O'Connor E."/>
            <person name="Balint B."/>
            <person name="Krizsan K."/>
            <person name="Kiss B."/>
            <person name="Hess J."/>
            <person name="Varga T."/>
            <person name="Slot J."/>
            <person name="Riley R."/>
            <person name="Boka B."/>
            <person name="Rigling D."/>
            <person name="Barry K."/>
            <person name="Lee J."/>
            <person name="Mihaltcheva S."/>
            <person name="LaButti K."/>
            <person name="Lipzen A."/>
            <person name="Waldron R."/>
            <person name="Moloney N.M."/>
            <person name="Sperisen C."/>
            <person name="Kredics L."/>
            <person name="Vagvoelgyi C."/>
            <person name="Patrignani A."/>
            <person name="Fitzpatrick D."/>
            <person name="Nagy I."/>
            <person name="Doyle S."/>
            <person name="Anderson J.B."/>
            <person name="Grigoriev I.V."/>
            <person name="Gueldener U."/>
            <person name="Muensterkoetter M."/>
            <person name="Nagy L.G."/>
        </authorList>
    </citation>
    <scope>NUCLEOTIDE SEQUENCE [LARGE SCALE GENOMIC DNA]</scope>
    <source>
        <strain evidence="3">C18/9</strain>
    </source>
</reference>
<keyword evidence="1" id="KW-0812">Transmembrane</keyword>
<keyword evidence="3" id="KW-1185">Reference proteome</keyword>
<name>A0A284RR58_ARMOS</name>
<keyword evidence="1" id="KW-0472">Membrane</keyword>
<evidence type="ECO:0000256" key="1">
    <source>
        <dbReference type="SAM" id="Phobius"/>
    </source>
</evidence>
<accession>A0A284RR58</accession>
<sequence length="161" mass="18199">MYILWAVLHRTNPPSPSYLQHVHLQVYYQSRYFDSGRPGLINDILQEINSCNPDDVVFSLDLRRRCETAAQHWSTRSGRCKVLVKQHEDLNLKNHVRFLDCLYQGASTVALLDAILVFASTFFDVDPNSLLVPLLILFPSFVSVLAIKTSSANSYAGKVVS</sequence>
<dbReference type="EMBL" id="FUEG01000013">
    <property type="protein sequence ID" value="SJL11262.1"/>
    <property type="molecule type" value="Genomic_DNA"/>
</dbReference>